<dbReference type="PANTHER" id="PTHR16470">
    <property type="entry name" value="UBIQUITIN DOMAIN-CONTAINING PROTEIN UBFD1"/>
    <property type="match status" value="1"/>
</dbReference>
<dbReference type="Proteomes" id="UP000595437">
    <property type="component" value="Chromosome 18"/>
</dbReference>
<reference evidence="3" key="1">
    <citation type="submission" date="2021-01" db="EMBL/GenBank/DDBJ databases">
        <title>Caligus Genome Assembly.</title>
        <authorList>
            <person name="Gallardo-Escarate C."/>
        </authorList>
    </citation>
    <scope>NUCLEOTIDE SEQUENCE [LARGE SCALE GENOMIC DNA]</scope>
</reference>
<dbReference type="CDD" id="cd17047">
    <property type="entry name" value="Ubl_UBFD1"/>
    <property type="match status" value="1"/>
</dbReference>
<evidence type="ECO:0000259" key="1">
    <source>
        <dbReference type="PROSITE" id="PS50053"/>
    </source>
</evidence>
<dbReference type="GO" id="GO:0003723">
    <property type="term" value="F:RNA binding"/>
    <property type="evidence" value="ECO:0007669"/>
    <property type="project" value="TreeGrafter"/>
</dbReference>
<proteinExistence type="predicted"/>
<dbReference type="InterPro" id="IPR039120">
    <property type="entry name" value="UBFD1"/>
</dbReference>
<dbReference type="Pfam" id="PF00240">
    <property type="entry name" value="ubiquitin"/>
    <property type="match status" value="1"/>
</dbReference>
<dbReference type="GO" id="GO:0045296">
    <property type="term" value="F:cadherin binding"/>
    <property type="evidence" value="ECO:0007669"/>
    <property type="project" value="TreeGrafter"/>
</dbReference>
<feature type="domain" description="Ubiquitin-like" evidence="1">
    <location>
        <begin position="31"/>
        <end position="98"/>
    </location>
</feature>
<dbReference type="AlphaFoldDB" id="A0A7T8GP11"/>
<name>A0A7T8GP11_CALRO</name>
<dbReference type="OrthoDB" id="267397at2759"/>
<sequence length="232" mass="25743">MDSSSKSREEILKETLSKASSTSSVISGDPLDFKVIYNKKKHDIRFGSDNTVGELKAHLQSIIQIPPAMMKLMIKGLAKDEMSLKSLGLSKGSKVMVIGSSLDDVMAVSGQRAAAAAREKLSKAKIHSKILDKGPLPSVPLSGMLNKYGGKVRLTFKTELDQLWIGTKERTEKLPMMTIRNVISEAISGHEEYHILALQLGATEASRYWIYWVPAQYVDAIKDYILGKWQLY</sequence>
<dbReference type="PROSITE" id="PS50053">
    <property type="entry name" value="UBIQUITIN_2"/>
    <property type="match status" value="1"/>
</dbReference>
<dbReference type="EMBL" id="CP045907">
    <property type="protein sequence ID" value="QQP35249.1"/>
    <property type="molecule type" value="Genomic_DNA"/>
</dbReference>
<dbReference type="PANTHER" id="PTHR16470:SF0">
    <property type="entry name" value="UBIQUITIN DOMAIN-CONTAINING PROTEIN UBFD1"/>
    <property type="match status" value="1"/>
</dbReference>
<keyword evidence="3" id="KW-1185">Reference proteome</keyword>
<organism evidence="2 3">
    <name type="scientific">Caligus rogercresseyi</name>
    <name type="common">Sea louse</name>
    <dbReference type="NCBI Taxonomy" id="217165"/>
    <lineage>
        <taxon>Eukaryota</taxon>
        <taxon>Metazoa</taxon>
        <taxon>Ecdysozoa</taxon>
        <taxon>Arthropoda</taxon>
        <taxon>Crustacea</taxon>
        <taxon>Multicrustacea</taxon>
        <taxon>Hexanauplia</taxon>
        <taxon>Copepoda</taxon>
        <taxon>Siphonostomatoida</taxon>
        <taxon>Caligidae</taxon>
        <taxon>Caligus</taxon>
    </lineage>
</organism>
<dbReference type="InterPro" id="IPR057455">
    <property type="entry name" value="UBFD1_C"/>
</dbReference>
<accession>A0A7T8GP11</accession>
<dbReference type="Gene3D" id="3.10.20.90">
    <property type="entry name" value="Phosphatidylinositol 3-kinase Catalytic Subunit, Chain A, domain 1"/>
    <property type="match status" value="1"/>
</dbReference>
<dbReference type="SUPFAM" id="SSF54236">
    <property type="entry name" value="Ubiquitin-like"/>
    <property type="match status" value="1"/>
</dbReference>
<evidence type="ECO:0000313" key="2">
    <source>
        <dbReference type="EMBL" id="QQP35249.1"/>
    </source>
</evidence>
<protein>
    <submittedName>
        <fullName evidence="2">Ubiquitin domaincontaining protein UBFD1like</fullName>
    </submittedName>
</protein>
<dbReference type="SMART" id="SM00213">
    <property type="entry name" value="UBQ"/>
    <property type="match status" value="1"/>
</dbReference>
<evidence type="ECO:0000313" key="3">
    <source>
        <dbReference type="Proteomes" id="UP000595437"/>
    </source>
</evidence>
<dbReference type="InterPro" id="IPR029071">
    <property type="entry name" value="Ubiquitin-like_domsf"/>
</dbReference>
<dbReference type="InterPro" id="IPR000626">
    <property type="entry name" value="Ubiquitin-like_dom"/>
</dbReference>
<dbReference type="Pfam" id="PF25343">
    <property type="entry name" value="PH_UBFD1_C"/>
    <property type="match status" value="1"/>
</dbReference>
<gene>
    <name evidence="2" type="ORF">FKW44_023417</name>
</gene>